<evidence type="ECO:0000313" key="5">
    <source>
        <dbReference type="EMBL" id="KAK6007727.1"/>
    </source>
</evidence>
<feature type="region of interest" description="Disordered" evidence="3">
    <location>
        <begin position="442"/>
        <end position="465"/>
    </location>
</feature>
<feature type="compositionally biased region" description="Basic and acidic residues" evidence="3">
    <location>
        <begin position="494"/>
        <end position="508"/>
    </location>
</feature>
<feature type="compositionally biased region" description="Polar residues" evidence="3">
    <location>
        <begin position="560"/>
        <end position="570"/>
    </location>
</feature>
<feature type="region of interest" description="Disordered" evidence="3">
    <location>
        <begin position="402"/>
        <end position="422"/>
    </location>
</feature>
<evidence type="ECO:0000256" key="3">
    <source>
        <dbReference type="SAM" id="MobiDB-lite"/>
    </source>
</evidence>
<feature type="region of interest" description="Disordered" evidence="3">
    <location>
        <begin position="979"/>
        <end position="1024"/>
    </location>
</feature>
<feature type="compositionally biased region" description="Polar residues" evidence="3">
    <location>
        <begin position="235"/>
        <end position="266"/>
    </location>
</feature>
<accession>A0ABR0TTJ1</accession>
<name>A0ABR0TTJ1_AURPU</name>
<sequence length="1148" mass="127379">MALRNFRTALLHVSYIAGAIWLSAHELALHNITDSDVYKGPTESPMSYPLNPPFVTSVEPVQQPSPISTIFDAPTFTTTEYITVTRDEVQTPVPYIHRGLSSRNPYANNTFVLGVIPYIVPFFKSSCGQALSHILSSFSSHPITNAFYQAIASLVSLLLYLWTILPGGKQGLNTLALALSLYALQFAYFWDPLSRWFFRLFRRHDDKLHPFDDSASSPASSSRSGKRPGRDDDNFSSGSLKPPKDTSSTETQTAPGNTRSAETQTTDLVTESEQNCLNEVARLQDELAQAKARISIQDSTISARDRSNAECQELILTLKRESDKDGSTIRHRNAQIRNLQDERNFIAQTHQREVNRLQAQIDATVSSRQAEIDEIKRLKDAHEAQIKELKVDHDNALAQQAESISGTAGDADIAEERQRSERQIGDLQEEVAALKEALSKEKADEATAEEQKKLSVEAQSAQEQALRDCNNRVRALESTNTRLVQQNEALLERESAAKQAEERARTEAKALQGQVDSLNHSLSLPRAGEEAAARLQQEIADETQRLRDTEATLNARVSELQQELSQTKAANDTAVRQQQEDAAAAQQSEERLKSLISSLERDLLQARHTYESSREAAVRQHQQENDAVAAQTQETLDKLTGALQEANSDNKSLRHQLAGTQQELSETQKKNEEIRELGRNLETAHNQSSDLNQRYKQEGDVLQTAHDSLKKAYDEQAQTHVAEKTALQEQAHKILQHEKQNSESLRNNVRDLQNKLSQAEEEKSEAQGQISCLQNELEMQRRVHENLIATNNDLANQDFMNQWATLSAADADQDSSVAQTPPQDQGIGGTDATPSPTRDEQMGDANPTIQQNPFFNAPTFPPPRGPAGSSPFASPARSPGGRKILKPTGVRSKSPPKKSSTGESMDPAQDILNWCTDRQDDDAATVSPSPTFSDHVTRSPRGVSFSPLRQLFDLSSSHPATPNVFDTVNGALGNAPVLPPNPSFQAIAPGQSQNPSAPGTPLDPSLGGAMPPITPGVANTPLNRRDQERAEYRAKQHEVRQQRLHEERKTEAERIYQEMLREELGNFEDENEADHKMDTTQTPATGGNRYADMSGASPSNMVEGSDAELNYLHHVMPSNVDGRHDALYRGNNYKMPDDWDEFDNPIWL</sequence>
<protein>
    <submittedName>
        <fullName evidence="5">Uncharacterized protein</fullName>
    </submittedName>
</protein>
<feature type="compositionally biased region" description="Low complexity" evidence="3">
    <location>
        <begin position="213"/>
        <end position="223"/>
    </location>
</feature>
<feature type="transmembrane region" description="Helical" evidence="4">
    <location>
        <begin position="106"/>
        <end position="126"/>
    </location>
</feature>
<feature type="compositionally biased region" description="Low complexity" evidence="3">
    <location>
        <begin position="574"/>
        <end position="587"/>
    </location>
</feature>
<feature type="region of interest" description="Disordered" evidence="3">
    <location>
        <begin position="212"/>
        <end position="266"/>
    </location>
</feature>
<dbReference type="EMBL" id="JASGXD010000002">
    <property type="protein sequence ID" value="KAK6007727.1"/>
    <property type="molecule type" value="Genomic_DNA"/>
</dbReference>
<feature type="coiled-coil region" evidence="2">
    <location>
        <begin position="735"/>
        <end position="783"/>
    </location>
</feature>
<feature type="coiled-coil region" evidence="2">
    <location>
        <begin position="273"/>
        <end position="300"/>
    </location>
</feature>
<dbReference type="Proteomes" id="UP001341245">
    <property type="component" value="Unassembled WGS sequence"/>
</dbReference>
<evidence type="ECO:0000313" key="6">
    <source>
        <dbReference type="Proteomes" id="UP001341245"/>
    </source>
</evidence>
<keyword evidence="4" id="KW-0812">Transmembrane</keyword>
<keyword evidence="4" id="KW-1133">Transmembrane helix</keyword>
<feature type="compositionally biased region" description="Basic and acidic residues" evidence="3">
    <location>
        <begin position="442"/>
        <end position="455"/>
    </location>
</feature>
<feature type="transmembrane region" description="Helical" evidence="4">
    <location>
        <begin position="172"/>
        <end position="190"/>
    </location>
</feature>
<evidence type="ECO:0000256" key="4">
    <source>
        <dbReference type="SAM" id="Phobius"/>
    </source>
</evidence>
<keyword evidence="6" id="KW-1185">Reference proteome</keyword>
<keyword evidence="1 2" id="KW-0175">Coiled coil</keyword>
<feature type="region of interest" description="Disordered" evidence="3">
    <location>
        <begin position="810"/>
        <end position="907"/>
    </location>
</feature>
<proteinExistence type="predicted"/>
<evidence type="ECO:0000256" key="1">
    <source>
        <dbReference type="ARBA" id="ARBA00023054"/>
    </source>
</evidence>
<keyword evidence="4" id="KW-0472">Membrane</keyword>
<evidence type="ECO:0000256" key="2">
    <source>
        <dbReference type="SAM" id="Coils"/>
    </source>
</evidence>
<gene>
    <name evidence="5" type="ORF">QM012_004541</name>
</gene>
<feature type="region of interest" description="Disordered" evidence="3">
    <location>
        <begin position="560"/>
        <end position="589"/>
    </location>
</feature>
<feature type="coiled-coil region" evidence="2">
    <location>
        <begin position="629"/>
        <end position="694"/>
    </location>
</feature>
<dbReference type="PANTHER" id="PTHR23160">
    <property type="entry name" value="SYNAPTONEMAL COMPLEX PROTEIN-RELATED"/>
    <property type="match status" value="1"/>
</dbReference>
<feature type="transmembrane region" description="Helical" evidence="4">
    <location>
        <begin position="146"/>
        <end position="165"/>
    </location>
</feature>
<feature type="region of interest" description="Disordered" evidence="3">
    <location>
        <begin position="494"/>
        <end position="516"/>
    </location>
</feature>
<dbReference type="PANTHER" id="PTHR23160:SF19">
    <property type="entry name" value="MYOSIN HEAVY CHAIN-RELATED PROTEIN"/>
    <property type="match status" value="1"/>
</dbReference>
<organism evidence="5 6">
    <name type="scientific">Aureobasidium pullulans</name>
    <name type="common">Black yeast</name>
    <name type="synonym">Pullularia pullulans</name>
    <dbReference type="NCBI Taxonomy" id="5580"/>
    <lineage>
        <taxon>Eukaryota</taxon>
        <taxon>Fungi</taxon>
        <taxon>Dikarya</taxon>
        <taxon>Ascomycota</taxon>
        <taxon>Pezizomycotina</taxon>
        <taxon>Dothideomycetes</taxon>
        <taxon>Dothideomycetidae</taxon>
        <taxon>Dothideales</taxon>
        <taxon>Saccotheciaceae</taxon>
        <taxon>Aureobasidium</taxon>
    </lineage>
</organism>
<feature type="region of interest" description="Disordered" evidence="3">
    <location>
        <begin position="920"/>
        <end position="940"/>
    </location>
</feature>
<comment type="caution">
    <text evidence="5">The sequence shown here is derived from an EMBL/GenBank/DDBJ whole genome shotgun (WGS) entry which is preliminary data.</text>
</comment>
<reference evidence="5 6" key="1">
    <citation type="submission" date="2023-11" db="EMBL/GenBank/DDBJ databases">
        <title>Draft genome sequence and annotation of the polyextremotolerant black yeast-like fungus Aureobasidium pullulans NRRL 62042.</title>
        <authorList>
            <person name="Dielentheis-Frenken M.R.E."/>
            <person name="Wibberg D."/>
            <person name="Blank L.M."/>
            <person name="Tiso T."/>
        </authorList>
    </citation>
    <scope>NUCLEOTIDE SEQUENCE [LARGE SCALE GENOMIC DNA]</scope>
    <source>
        <strain evidence="5 6">NRRL 62042</strain>
    </source>
</reference>